<protein>
    <submittedName>
        <fullName evidence="2">Uncharacterized protein</fullName>
    </submittedName>
</protein>
<evidence type="ECO:0000313" key="2">
    <source>
        <dbReference type="EMBL" id="CAF5217234.1"/>
    </source>
</evidence>
<feature type="non-terminal residue" evidence="2">
    <location>
        <position position="183"/>
    </location>
</feature>
<feature type="non-terminal residue" evidence="2">
    <location>
        <position position="1"/>
    </location>
</feature>
<proteinExistence type="predicted"/>
<comment type="caution">
    <text evidence="2">The sequence shown here is derived from an EMBL/GenBank/DDBJ whole genome shotgun (WGS) entry which is preliminary data.</text>
</comment>
<evidence type="ECO:0000256" key="1">
    <source>
        <dbReference type="SAM" id="Coils"/>
    </source>
</evidence>
<organism evidence="2 3">
    <name type="scientific">Rotaria magnacalcarata</name>
    <dbReference type="NCBI Taxonomy" id="392030"/>
    <lineage>
        <taxon>Eukaryota</taxon>
        <taxon>Metazoa</taxon>
        <taxon>Spiralia</taxon>
        <taxon>Gnathifera</taxon>
        <taxon>Rotifera</taxon>
        <taxon>Eurotatoria</taxon>
        <taxon>Bdelloidea</taxon>
        <taxon>Philodinida</taxon>
        <taxon>Philodinidae</taxon>
        <taxon>Rotaria</taxon>
    </lineage>
</organism>
<feature type="coiled-coil region" evidence="1">
    <location>
        <begin position="10"/>
        <end position="37"/>
    </location>
</feature>
<accession>A0A8S3JKS1</accession>
<reference evidence="2" key="1">
    <citation type="submission" date="2021-02" db="EMBL/GenBank/DDBJ databases">
        <authorList>
            <person name="Nowell W R."/>
        </authorList>
    </citation>
    <scope>NUCLEOTIDE SEQUENCE</scope>
</reference>
<dbReference type="Proteomes" id="UP000676336">
    <property type="component" value="Unassembled WGS sequence"/>
</dbReference>
<keyword evidence="1" id="KW-0175">Coiled coil</keyword>
<evidence type="ECO:0000313" key="3">
    <source>
        <dbReference type="Proteomes" id="UP000676336"/>
    </source>
</evidence>
<name>A0A8S3JKS1_9BILA</name>
<dbReference type="AlphaFoldDB" id="A0A8S3JKS1"/>
<gene>
    <name evidence="2" type="ORF">SMN809_LOCUS80386</name>
</gene>
<sequence>TIYLTGVEIRQEQDEIVRNLQQQVMHLEQVINQTNESDDLQTLDQAYEEINTYIQNIHAKLQSIISNADSRHLSALTEIQKHLEKVALRSQEQRDKIRPILVEKQAQNELLESSACWLIDTMRGLALISIEPVSVQYDQTLNRLNDLSNETQSKLSQIQGIKSIINNNPSFEQNRVQIIIDFE</sequence>
<dbReference type="EMBL" id="CAJOBI010345165">
    <property type="protein sequence ID" value="CAF5217234.1"/>
    <property type="molecule type" value="Genomic_DNA"/>
</dbReference>